<dbReference type="InterPro" id="IPR010820">
    <property type="entry name" value="DUF1421"/>
</dbReference>
<protein>
    <recommendedName>
        <fullName evidence="2">DUF1421 domain-containing protein</fullName>
    </recommendedName>
</protein>
<feature type="compositionally biased region" description="Pro residues" evidence="1">
    <location>
        <begin position="241"/>
        <end position="250"/>
    </location>
</feature>
<dbReference type="AlphaFoldDB" id="A0A061R645"/>
<evidence type="ECO:0000259" key="2">
    <source>
        <dbReference type="Pfam" id="PF07223"/>
    </source>
</evidence>
<sequence>MESKNSVDDFFADLLPKKPTKGEAEDDMVLACAPASSSDTAADKQQHNPVRSGQPMRPRDPIDEKALQKALRHMAENLKEVLEGMDKRLTELEGTCERISDSLSEIQERGQEDGKHVKERLGQLETSTREVQRGVQLLRDRQELADAQAELRKFSEAKAVEKDREDPKPADGAPASRSSEHSSKSEGASPAASAPSAPAAPPDPPQLPAPPAPAADPPQQYSQPQAAPAPQQQQQQQHYTPSPPPPPAPPQQQYASCGMQVSGPPPPPQHMPMPPAPASQPPPPPPPPSVPQQQQQQLYQHHHHHQAASQPPQPPQPGPQGPPGRGYASPSYQQQGPGPAIPNPKQHMPQAQAQTPPPHYPAHPYLQGPPPPPHHGAPEGGYGQPWSSQRGSQFARPPPQQGPPSGQQQGVQQARTVPLDKVIQDVSNMGFRPDNVRRVVTDLMNAGQSVDLNVVIDRLTRGA</sequence>
<reference evidence="3" key="1">
    <citation type="submission" date="2014-05" db="EMBL/GenBank/DDBJ databases">
        <title>The transcriptome of the halophilic microalga Tetraselmis sp. GSL018 isolated from the Great Salt Lake, Utah.</title>
        <authorList>
            <person name="Jinkerson R.E."/>
            <person name="D'Adamo S."/>
            <person name="Posewitz M.C."/>
        </authorList>
    </citation>
    <scope>NUCLEOTIDE SEQUENCE</scope>
    <source>
        <strain evidence="3">GSL018</strain>
    </source>
</reference>
<feature type="compositionally biased region" description="Low complexity" evidence="1">
    <location>
        <begin position="217"/>
        <end position="240"/>
    </location>
</feature>
<feature type="compositionally biased region" description="Pro residues" evidence="1">
    <location>
        <begin position="263"/>
        <end position="290"/>
    </location>
</feature>
<feature type="compositionally biased region" description="Low complexity" evidence="1">
    <location>
        <begin position="251"/>
        <end position="262"/>
    </location>
</feature>
<feature type="region of interest" description="Disordered" evidence="1">
    <location>
        <begin position="149"/>
        <end position="415"/>
    </location>
</feature>
<name>A0A061R645_9CHLO</name>
<dbReference type="EMBL" id="GBEZ01020452">
    <property type="protein sequence ID" value="JAC66224.1"/>
    <property type="molecule type" value="Transcribed_RNA"/>
</dbReference>
<evidence type="ECO:0000313" key="3">
    <source>
        <dbReference type="EMBL" id="JAC66224.1"/>
    </source>
</evidence>
<feature type="compositionally biased region" description="Pro residues" evidence="1">
    <location>
        <begin position="355"/>
        <end position="375"/>
    </location>
</feature>
<dbReference type="Pfam" id="PF07223">
    <property type="entry name" value="DUF1421"/>
    <property type="match status" value="1"/>
</dbReference>
<proteinExistence type="predicted"/>
<dbReference type="PANTHER" id="PTHR31805:SF14">
    <property type="entry name" value="RECEPTOR-LIKE KINASE, PUTATIVE (DUF1421)-RELATED"/>
    <property type="match status" value="1"/>
</dbReference>
<dbReference type="PRINTS" id="PR01217">
    <property type="entry name" value="PRICHEXTENSN"/>
</dbReference>
<feature type="region of interest" description="Disordered" evidence="1">
    <location>
        <begin position="1"/>
        <end position="60"/>
    </location>
</feature>
<dbReference type="PANTHER" id="PTHR31805">
    <property type="entry name" value="RECEPTOR-LIKE KINASE, PUTATIVE (DUF1421)-RELATED"/>
    <property type="match status" value="1"/>
</dbReference>
<organism evidence="3">
    <name type="scientific">Tetraselmis sp. GSL018</name>
    <dbReference type="NCBI Taxonomy" id="582737"/>
    <lineage>
        <taxon>Eukaryota</taxon>
        <taxon>Viridiplantae</taxon>
        <taxon>Chlorophyta</taxon>
        <taxon>core chlorophytes</taxon>
        <taxon>Chlorodendrophyceae</taxon>
        <taxon>Chlorodendrales</taxon>
        <taxon>Chlorodendraceae</taxon>
        <taxon>Tetraselmis</taxon>
    </lineage>
</organism>
<accession>A0A061R645</accession>
<feature type="region of interest" description="Disordered" evidence="1">
    <location>
        <begin position="100"/>
        <end position="135"/>
    </location>
</feature>
<feature type="compositionally biased region" description="Low complexity" evidence="1">
    <location>
        <begin position="185"/>
        <end position="197"/>
    </location>
</feature>
<feature type="compositionally biased region" description="Basic and acidic residues" evidence="1">
    <location>
        <begin position="149"/>
        <end position="169"/>
    </location>
</feature>
<feature type="compositionally biased region" description="Low complexity" evidence="1">
    <location>
        <begin position="403"/>
        <end position="413"/>
    </location>
</feature>
<evidence type="ECO:0000256" key="1">
    <source>
        <dbReference type="SAM" id="MobiDB-lite"/>
    </source>
</evidence>
<feature type="compositionally biased region" description="Pro residues" evidence="1">
    <location>
        <begin position="311"/>
        <end position="322"/>
    </location>
</feature>
<feature type="compositionally biased region" description="Pro residues" evidence="1">
    <location>
        <begin position="198"/>
        <end position="216"/>
    </location>
</feature>
<gene>
    <name evidence="3" type="ORF">TSPGSL018_14184</name>
</gene>
<feature type="domain" description="DUF1421" evidence="2">
    <location>
        <begin position="420"/>
        <end position="460"/>
    </location>
</feature>